<comment type="caution">
    <text evidence="1">The sequence shown here is derived from an EMBL/GenBank/DDBJ whole genome shotgun (WGS) entry which is preliminary data.</text>
</comment>
<name>A0A7V3V0J9_UNCW3</name>
<evidence type="ECO:0000313" key="1">
    <source>
        <dbReference type="EMBL" id="HGD13757.1"/>
    </source>
</evidence>
<accession>A0A7V3V0J9</accession>
<protein>
    <recommendedName>
        <fullName evidence="2">Lrp/AsnC family transcriptional regulator</fullName>
    </recommendedName>
</protein>
<proteinExistence type="predicted"/>
<dbReference type="AlphaFoldDB" id="A0A7V3V0J9"/>
<evidence type="ECO:0008006" key="2">
    <source>
        <dbReference type="Google" id="ProtNLM"/>
    </source>
</evidence>
<sequence>MLLQPIHIQALRYAESRPYYYEDPGLTAAGFSLAEYRKLIAQLCAGGIIHSFHLTLMVPPLLGGTWVWAGILGRAEHPYETAHRLTTRLPFVTEILINSCFPANIGSNLALLFFSRDFENETRFIQNLSELHDVEVIKIAEYNYPVTLPLSSEEKKFIRFLIESPDADAETISARFGQNPNWVRSKIDRLLWTDKNPSGIFRIQPSIDWSKAENFGHFHFLLETGHRPEQIGRLLADQNFQMVMGGKPLAGRYITVEADVWGIPDLYQRIDFLEKLQGVRVAGLIYNQELLINDYWVVKTIGD</sequence>
<organism evidence="1">
    <name type="scientific">candidate division WOR-3 bacterium</name>
    <dbReference type="NCBI Taxonomy" id="2052148"/>
    <lineage>
        <taxon>Bacteria</taxon>
        <taxon>Bacteria division WOR-3</taxon>
    </lineage>
</organism>
<reference evidence="1" key="1">
    <citation type="journal article" date="2020" name="mSystems">
        <title>Genome- and Community-Level Interaction Insights into Carbon Utilization and Element Cycling Functions of Hydrothermarchaeota in Hydrothermal Sediment.</title>
        <authorList>
            <person name="Zhou Z."/>
            <person name="Liu Y."/>
            <person name="Xu W."/>
            <person name="Pan J."/>
            <person name="Luo Z.H."/>
            <person name="Li M."/>
        </authorList>
    </citation>
    <scope>NUCLEOTIDE SEQUENCE [LARGE SCALE GENOMIC DNA]</scope>
    <source>
        <strain evidence="1">SpSt-914</strain>
    </source>
</reference>
<gene>
    <name evidence="1" type="ORF">ENX16_06760</name>
</gene>
<dbReference type="EMBL" id="DTMZ01000167">
    <property type="protein sequence ID" value="HGD13757.1"/>
    <property type="molecule type" value="Genomic_DNA"/>
</dbReference>